<gene>
    <name evidence="3" type="ORF">ACET3X_008574</name>
</gene>
<dbReference type="Proteomes" id="UP001578633">
    <property type="component" value="Chromosome 8"/>
</dbReference>
<dbReference type="Gene3D" id="1.20.58.340">
    <property type="entry name" value="Magnesium transport protein CorA, transmembrane region"/>
    <property type="match status" value="1"/>
</dbReference>
<feature type="transmembrane region" description="Helical" evidence="1">
    <location>
        <begin position="450"/>
        <end position="472"/>
    </location>
</feature>
<keyword evidence="1" id="KW-1133">Transmembrane helix</keyword>
<proteinExistence type="predicted"/>
<protein>
    <recommendedName>
        <fullName evidence="2">CorA-like transporter domain-containing protein</fullName>
    </recommendedName>
</protein>
<keyword evidence="1" id="KW-0812">Transmembrane</keyword>
<organism evidence="3 4">
    <name type="scientific">Alternaria dauci</name>
    <dbReference type="NCBI Taxonomy" id="48095"/>
    <lineage>
        <taxon>Eukaryota</taxon>
        <taxon>Fungi</taxon>
        <taxon>Dikarya</taxon>
        <taxon>Ascomycota</taxon>
        <taxon>Pezizomycotina</taxon>
        <taxon>Dothideomycetes</taxon>
        <taxon>Pleosporomycetidae</taxon>
        <taxon>Pleosporales</taxon>
        <taxon>Pleosporineae</taxon>
        <taxon>Pleosporaceae</taxon>
        <taxon>Alternaria</taxon>
        <taxon>Alternaria sect. Porri</taxon>
    </lineage>
</organism>
<evidence type="ECO:0000313" key="4">
    <source>
        <dbReference type="Proteomes" id="UP001578633"/>
    </source>
</evidence>
<sequence length="607" mass="70134">MFFLVCFPSVTSDSYPSCNSYVNSSNYPENLIPSDIFTDKSKLASYRKRLDDVENDFCLMTEKDEVIGAFEIPVIDIGTADGKVREKLYLHTPEKVAQWLAADRVQDRTDPNVQHIVARKRDPKCRFIYFHGESSRDNLKTTRQSLCQILSYHQIMPVYLDFMLVFGGQSDAKDLRFSGFREQIRLKAPNSGHSVPDLARSGKHFQICYNLKGVQHKKEEAENAKLDEWSIRDAAIYHRFDVEYGTALWIVTKGGRDLRDRYAELTTPTSRPENNMYSDPMSCFRTTLITHLLYCQWSTEDWRWYILWLERMVEQESNMAVDGLRVSGLAYRQYEAWEIQDLQHWQDKTNEAVMVLEANAKILRALRKFYSNLVIRKDFPNTLKTACEDHLYAFFSQLDEITSEFDMQLARAKLLVSIIGDRKQLVLQHLQTQVSDRTEKLNKNLEREAVVMRIITILTLIYLPATFVSTLFSTDIVKFQDQNQSSDNYENGSFSTLALERWLQVTVPLTALTLFGAWSTYRFYDVSARNLTFVPRLKYAVLHFAPSDASSYLETQPSGLSGNQVASNENPVKRMRVSVSRFTSSLHKFRNSRSILPRFEGSPAKTG</sequence>
<name>A0ABR3UBR8_9PLEO</name>
<reference evidence="3 4" key="1">
    <citation type="submission" date="2024-09" db="EMBL/GenBank/DDBJ databases">
        <title>T2T genomes of carrot and Alternaria dauci and their utility for understanding host-pathogen interaction during carrot leaf blight disease.</title>
        <authorList>
            <person name="Liu W."/>
            <person name="Xu S."/>
            <person name="Ou C."/>
            <person name="Liu X."/>
            <person name="Zhuang F."/>
            <person name="Deng X.W."/>
        </authorList>
    </citation>
    <scope>NUCLEOTIDE SEQUENCE [LARGE SCALE GENOMIC DNA]</scope>
    <source>
        <strain evidence="3 4">A2016</strain>
    </source>
</reference>
<keyword evidence="1" id="KW-0472">Membrane</keyword>
<keyword evidence="4" id="KW-1185">Reference proteome</keyword>
<comment type="caution">
    <text evidence="3">The sequence shown here is derived from an EMBL/GenBank/DDBJ whole genome shotgun (WGS) entry which is preliminary data.</text>
</comment>
<evidence type="ECO:0000259" key="2">
    <source>
        <dbReference type="Pfam" id="PF26616"/>
    </source>
</evidence>
<dbReference type="InterPro" id="IPR058257">
    <property type="entry name" value="CorA-like_dom"/>
</dbReference>
<dbReference type="Pfam" id="PF26616">
    <property type="entry name" value="CorA-like"/>
    <property type="match status" value="1"/>
</dbReference>
<dbReference type="RefSeq" id="XP_069304176.1">
    <property type="nucleotide sequence ID" value="XM_069454763.1"/>
</dbReference>
<dbReference type="GeneID" id="96088896"/>
<dbReference type="EMBL" id="JBHGVX010000008">
    <property type="protein sequence ID" value="KAL1793592.1"/>
    <property type="molecule type" value="Genomic_DNA"/>
</dbReference>
<evidence type="ECO:0000256" key="1">
    <source>
        <dbReference type="SAM" id="Phobius"/>
    </source>
</evidence>
<feature type="domain" description="CorA-like transporter" evidence="2">
    <location>
        <begin position="20"/>
        <end position="320"/>
    </location>
</feature>
<evidence type="ECO:0000313" key="3">
    <source>
        <dbReference type="EMBL" id="KAL1793592.1"/>
    </source>
</evidence>
<accession>A0ABR3UBR8</accession>